<proteinExistence type="predicted"/>
<dbReference type="EnsemblMetazoa" id="CapteT49286">
    <property type="protein sequence ID" value="CapteP49286"/>
    <property type="gene ID" value="CapteG49286"/>
</dbReference>
<dbReference type="HOGENOM" id="CLU_047129_3_0_1"/>
<evidence type="ECO:0000313" key="2">
    <source>
        <dbReference type="EMBL" id="ELT88619.1"/>
    </source>
</evidence>
<keyword evidence="1" id="KW-1015">Disulfide bond</keyword>
<reference evidence="3 5" key="2">
    <citation type="journal article" date="2013" name="Nature">
        <title>Insights into bilaterian evolution from three spiralian genomes.</title>
        <authorList>
            <person name="Simakov O."/>
            <person name="Marletaz F."/>
            <person name="Cho S.J."/>
            <person name="Edsinger-Gonzales E."/>
            <person name="Havlak P."/>
            <person name="Hellsten U."/>
            <person name="Kuo D.H."/>
            <person name="Larsson T."/>
            <person name="Lv J."/>
            <person name="Arendt D."/>
            <person name="Savage R."/>
            <person name="Osoegawa K."/>
            <person name="de Jong P."/>
            <person name="Grimwood J."/>
            <person name="Chapman J.A."/>
            <person name="Shapiro H."/>
            <person name="Aerts A."/>
            <person name="Otillar R.P."/>
            <person name="Terry A.Y."/>
            <person name="Boore J.L."/>
            <person name="Grigoriev I.V."/>
            <person name="Lindberg D.R."/>
            <person name="Seaver E.C."/>
            <person name="Weisblat D.A."/>
            <person name="Putnam N.H."/>
            <person name="Rokhsar D.S."/>
        </authorList>
    </citation>
    <scope>NUCLEOTIDE SEQUENCE</scope>
    <source>
        <strain evidence="3 5">I ESC-2004</strain>
    </source>
</reference>
<accession>R7VJY2</accession>
<evidence type="ECO:0000256" key="1">
    <source>
        <dbReference type="ARBA" id="ARBA00023157"/>
    </source>
</evidence>
<dbReference type="SMART" id="SM00209">
    <property type="entry name" value="TSP1"/>
    <property type="match status" value="1"/>
</dbReference>
<dbReference type="PROSITE" id="PS50092">
    <property type="entry name" value="TSP1"/>
    <property type="match status" value="1"/>
</dbReference>
<evidence type="ECO:0000313" key="3">
    <source>
        <dbReference type="EMBL" id="ELU16300.1"/>
    </source>
</evidence>
<dbReference type="PRINTS" id="PR01705">
    <property type="entry name" value="TSP1REPEAT"/>
</dbReference>
<evidence type="ECO:0000313" key="4">
    <source>
        <dbReference type="EnsemblMetazoa" id="CapteP49286"/>
    </source>
</evidence>
<dbReference type="Proteomes" id="UP000014760">
    <property type="component" value="Unassembled WGS sequence"/>
</dbReference>
<dbReference type="Gene3D" id="2.20.100.10">
    <property type="entry name" value="Thrombospondin type-1 (TSP1) repeat"/>
    <property type="match status" value="1"/>
</dbReference>
<keyword evidence="5" id="KW-1185">Reference proteome</keyword>
<dbReference type="EnsemblMetazoa" id="CapteT51095">
    <property type="protein sequence ID" value="CapteP51095"/>
    <property type="gene ID" value="CapteG51095"/>
</dbReference>
<evidence type="ECO:0008006" key="6">
    <source>
        <dbReference type="Google" id="ProtNLM"/>
    </source>
</evidence>
<organism evidence="3">
    <name type="scientific">Capitella teleta</name>
    <name type="common">Polychaete worm</name>
    <dbReference type="NCBI Taxonomy" id="283909"/>
    <lineage>
        <taxon>Eukaryota</taxon>
        <taxon>Metazoa</taxon>
        <taxon>Spiralia</taxon>
        <taxon>Lophotrochozoa</taxon>
        <taxon>Annelida</taxon>
        <taxon>Polychaeta</taxon>
        <taxon>Sedentaria</taxon>
        <taxon>Scolecida</taxon>
        <taxon>Capitellidae</taxon>
        <taxon>Capitella</taxon>
    </lineage>
</organism>
<dbReference type="EMBL" id="AMQN01036838">
    <property type="status" value="NOT_ANNOTATED_CDS"/>
    <property type="molecule type" value="Genomic_DNA"/>
</dbReference>
<protein>
    <recommendedName>
        <fullName evidence="6">ADAMTS cysteine-rich domain-containing protein</fullName>
    </recommendedName>
</protein>
<dbReference type="EMBL" id="KB311774">
    <property type="protein sequence ID" value="ELT88619.1"/>
    <property type="molecule type" value="Genomic_DNA"/>
</dbReference>
<dbReference type="SUPFAM" id="SSF82895">
    <property type="entry name" value="TSP-1 type 1 repeat"/>
    <property type="match status" value="1"/>
</dbReference>
<dbReference type="FunFam" id="2.20.100.10:FF:000001">
    <property type="entry name" value="semaphorin-5A isoform X1"/>
    <property type="match status" value="1"/>
</dbReference>
<dbReference type="InterPro" id="IPR000884">
    <property type="entry name" value="TSP1_rpt"/>
</dbReference>
<reference evidence="4" key="3">
    <citation type="submission" date="2015-06" db="UniProtKB">
        <authorList>
            <consortium name="EnsemblMetazoa"/>
        </authorList>
    </citation>
    <scope>IDENTIFICATION</scope>
</reference>
<dbReference type="AlphaFoldDB" id="R7VJY2"/>
<dbReference type="Pfam" id="PF00090">
    <property type="entry name" value="TSP_1"/>
    <property type="match status" value="1"/>
</dbReference>
<dbReference type="OrthoDB" id="6273859at2759"/>
<dbReference type="EMBL" id="AMQN01015306">
    <property type="status" value="NOT_ANNOTATED_CDS"/>
    <property type="molecule type" value="Genomic_DNA"/>
</dbReference>
<gene>
    <name evidence="2" type="ORF">CAPTEDRAFT_49286</name>
    <name evidence="3" type="ORF">CAPTEDRAFT_51095</name>
</gene>
<dbReference type="OMA" id="KSRERTC"/>
<feature type="non-terminal residue" evidence="3">
    <location>
        <position position="53"/>
    </location>
</feature>
<name>R7VJY2_CAPTE</name>
<dbReference type="EMBL" id="KB293185">
    <property type="protein sequence ID" value="ELU16300.1"/>
    <property type="molecule type" value="Genomic_DNA"/>
</dbReference>
<evidence type="ECO:0000313" key="5">
    <source>
        <dbReference type="Proteomes" id="UP000014760"/>
    </source>
</evidence>
<dbReference type="InterPro" id="IPR036383">
    <property type="entry name" value="TSP1_rpt_sf"/>
</dbReference>
<sequence>DGFWSIWSQWSTCSASCGQGTRVRQRTCTGQLGNGRPCFGDAVQPNFCDQAKC</sequence>
<reference evidence="5" key="1">
    <citation type="submission" date="2012-12" db="EMBL/GenBank/DDBJ databases">
        <authorList>
            <person name="Hellsten U."/>
            <person name="Grimwood J."/>
            <person name="Chapman J.A."/>
            <person name="Shapiro H."/>
            <person name="Aerts A."/>
            <person name="Otillar R.P."/>
            <person name="Terry A.Y."/>
            <person name="Boore J.L."/>
            <person name="Simakov O."/>
            <person name="Marletaz F."/>
            <person name="Cho S.-J."/>
            <person name="Edsinger-Gonzales E."/>
            <person name="Havlak P."/>
            <person name="Kuo D.-H."/>
            <person name="Larsson T."/>
            <person name="Lv J."/>
            <person name="Arendt D."/>
            <person name="Savage R."/>
            <person name="Osoegawa K."/>
            <person name="de Jong P."/>
            <person name="Lindberg D.R."/>
            <person name="Seaver E.C."/>
            <person name="Weisblat D.A."/>
            <person name="Putnam N.H."/>
            <person name="Grigoriev I.V."/>
            <person name="Rokhsar D.S."/>
        </authorList>
    </citation>
    <scope>NUCLEOTIDE SEQUENCE</scope>
    <source>
        <strain evidence="5">I ESC-2004</strain>
    </source>
</reference>
<feature type="non-terminal residue" evidence="3">
    <location>
        <position position="1"/>
    </location>
</feature>